<sequence>MSSSLSSPSFITNSPPLLWIQTHLNNPDLSDLKNICLLIILYQLVLLLFKLFFLFYSALWVYGPSRTFHGLKNRLDNLAFRCVKWIPSVKKELESRIRKATKDIEDKVAPQDESSSRYTSLPKHGFSKEFMDQELDRYSTLPHTRWEDGRVSGAVYHHDTELTNLAARAYKAFMSSNPMHPEVFPGVRKMEAEVVAMVADMFHAGPEAGGTLTSGGTESILMSCRTHREWGRAVKGITKPEMICPTTIHPAFDKAANYFGIKMILVPIDPVTMQVDLKAVKRAINSNTILLAGSAVSYPHGIMDDIVTLGKLAQKHNIGLHVDCCLGSFMIAFAEKAGYSLPPFDFRVPGVTALSCDTHKYGFAPKGSSVIVYHTKEMRRFQYFTRTDWPGGVYASPSVAGSRPGALIAGCWVTMMHLGEEGYIRETKRIIDAQIKVRRAIEHIPTLYVYGEPRTSVVAFNSTKFNIYDICDQMAKRGWHLAALQNPPGVHFTSTIPSSEVSEEFIIDLQAVMMDFEEGKMVEKGATAGIYGMAATVPASVVAEVAGAFVDALYKP</sequence>
<dbReference type="InterPro" id="IPR050477">
    <property type="entry name" value="GrpII_AminoAcid_Decarb"/>
</dbReference>
<evidence type="ECO:0000256" key="9">
    <source>
        <dbReference type="ARBA" id="ARBA00022989"/>
    </source>
</evidence>
<keyword evidence="12 17" id="KW-0456">Lyase</keyword>
<evidence type="ECO:0000256" key="5">
    <source>
        <dbReference type="ARBA" id="ARBA00022692"/>
    </source>
</evidence>
<evidence type="ECO:0000256" key="14">
    <source>
        <dbReference type="ARBA" id="ARBA00038965"/>
    </source>
</evidence>
<dbReference type="EC" id="4.1.2.27" evidence="14"/>
<evidence type="ECO:0000256" key="13">
    <source>
        <dbReference type="ARBA" id="ARBA00038302"/>
    </source>
</evidence>
<keyword evidence="5 18" id="KW-0812">Transmembrane</keyword>
<dbReference type="Gene3D" id="3.90.1150.10">
    <property type="entry name" value="Aspartate Aminotransferase, domain 1"/>
    <property type="match status" value="1"/>
</dbReference>
<dbReference type="GO" id="GO:0030170">
    <property type="term" value="F:pyridoxal phosphate binding"/>
    <property type="evidence" value="ECO:0007669"/>
    <property type="project" value="InterPro"/>
</dbReference>
<name>A0AAD4D778_9FUNG</name>
<evidence type="ECO:0000256" key="1">
    <source>
        <dbReference type="ARBA" id="ARBA00001933"/>
    </source>
</evidence>
<evidence type="ECO:0000256" key="2">
    <source>
        <dbReference type="ARBA" id="ARBA00004389"/>
    </source>
</evidence>
<feature type="transmembrane region" description="Helical" evidence="18">
    <location>
        <begin position="39"/>
        <end position="62"/>
    </location>
</feature>
<dbReference type="GO" id="GO:0005789">
    <property type="term" value="C:endoplasmic reticulum membrane"/>
    <property type="evidence" value="ECO:0007669"/>
    <property type="project" value="UniProtKB-SubCell"/>
</dbReference>
<keyword evidence="8" id="KW-0746">Sphingolipid metabolism</keyword>
<evidence type="ECO:0000256" key="17">
    <source>
        <dbReference type="RuleBase" id="RU000382"/>
    </source>
</evidence>
<evidence type="ECO:0000256" key="15">
    <source>
        <dbReference type="ARBA" id="ARBA00042568"/>
    </source>
</evidence>
<evidence type="ECO:0000256" key="7">
    <source>
        <dbReference type="ARBA" id="ARBA00022898"/>
    </source>
</evidence>
<evidence type="ECO:0000256" key="8">
    <source>
        <dbReference type="ARBA" id="ARBA00022919"/>
    </source>
</evidence>
<keyword evidence="10" id="KW-0443">Lipid metabolism</keyword>
<keyword evidence="6" id="KW-0256">Endoplasmic reticulum</keyword>
<accession>A0AAD4D778</accession>
<reference evidence="19" key="1">
    <citation type="journal article" date="2020" name="Fungal Divers.">
        <title>Resolving the Mortierellaceae phylogeny through synthesis of multi-gene phylogenetics and phylogenomics.</title>
        <authorList>
            <person name="Vandepol N."/>
            <person name="Liber J."/>
            <person name="Desiro A."/>
            <person name="Na H."/>
            <person name="Kennedy M."/>
            <person name="Barry K."/>
            <person name="Grigoriev I.V."/>
            <person name="Miller A.N."/>
            <person name="O'Donnell K."/>
            <person name="Stajich J.E."/>
            <person name="Bonito G."/>
        </authorList>
    </citation>
    <scope>NUCLEOTIDE SEQUENCE</scope>
    <source>
        <strain evidence="19">NRRL 28262</strain>
    </source>
</reference>
<evidence type="ECO:0000256" key="4">
    <source>
        <dbReference type="ARBA" id="ARBA00004991"/>
    </source>
</evidence>
<dbReference type="InterPro" id="IPR015424">
    <property type="entry name" value="PyrdxlP-dep_Trfase"/>
</dbReference>
<dbReference type="FunFam" id="3.40.640.10:FF:000020">
    <property type="entry name" value="sphingosine-1-phosphate lyase 1"/>
    <property type="match status" value="1"/>
</dbReference>
<dbReference type="Pfam" id="PF00282">
    <property type="entry name" value="Pyridoxal_deC"/>
    <property type="match status" value="1"/>
</dbReference>
<dbReference type="AlphaFoldDB" id="A0AAD4D778"/>
<keyword evidence="11 18" id="KW-0472">Membrane</keyword>
<keyword evidence="20" id="KW-1185">Reference proteome</keyword>
<proteinExistence type="inferred from homology"/>
<dbReference type="Gene3D" id="3.40.640.10">
    <property type="entry name" value="Type I PLP-dependent aspartate aminotransferase-like (Major domain)"/>
    <property type="match status" value="1"/>
</dbReference>
<keyword evidence="9 18" id="KW-1133">Transmembrane helix</keyword>
<comment type="similarity">
    <text evidence="13">Belongs to the group II decarboxylase family. Sphingosine-1-phosphate lyase subfamily.</text>
</comment>
<dbReference type="Gene3D" id="6.10.140.2150">
    <property type="match status" value="1"/>
</dbReference>
<dbReference type="InterPro" id="IPR015421">
    <property type="entry name" value="PyrdxlP-dep_Trfase_major"/>
</dbReference>
<protein>
    <recommendedName>
        <fullName evidence="14">sphinganine-1-phosphate aldolase</fullName>
        <ecNumber evidence="14">4.1.2.27</ecNumber>
    </recommendedName>
    <alternativeName>
        <fullName evidence="15">Sphingosine-1-phosphate aldolase</fullName>
    </alternativeName>
</protein>
<dbReference type="GO" id="GO:0030149">
    <property type="term" value="P:sphingolipid catabolic process"/>
    <property type="evidence" value="ECO:0007669"/>
    <property type="project" value="TreeGrafter"/>
</dbReference>
<comment type="caution">
    <text evidence="19">The sequence shown here is derived from an EMBL/GenBank/DDBJ whole genome shotgun (WGS) entry which is preliminary data.</text>
</comment>
<evidence type="ECO:0000256" key="18">
    <source>
        <dbReference type="SAM" id="Phobius"/>
    </source>
</evidence>
<dbReference type="InterPro" id="IPR015422">
    <property type="entry name" value="PyrdxlP-dep_Trfase_small"/>
</dbReference>
<evidence type="ECO:0000256" key="16">
    <source>
        <dbReference type="PIRSR" id="PIRSR602129-50"/>
    </source>
</evidence>
<keyword evidence="7 16" id="KW-0663">Pyridoxal phosphate</keyword>
<dbReference type="EMBL" id="JAAAIL010001606">
    <property type="protein sequence ID" value="KAG0267733.1"/>
    <property type="molecule type" value="Genomic_DNA"/>
</dbReference>
<comment type="pathway">
    <text evidence="4">Sphingolipid metabolism.</text>
</comment>
<comment type="subcellular location">
    <subcellularLocation>
        <location evidence="2">Endoplasmic reticulum membrane</location>
        <topology evidence="2">Single-pass membrane protein</topology>
    </subcellularLocation>
</comment>
<evidence type="ECO:0000256" key="6">
    <source>
        <dbReference type="ARBA" id="ARBA00022824"/>
    </source>
</evidence>
<dbReference type="PANTHER" id="PTHR42735">
    <property type="match status" value="1"/>
</dbReference>
<dbReference type="PANTHER" id="PTHR42735:SF6">
    <property type="entry name" value="SPHINGOSINE-1-PHOSPHATE LYASE 1"/>
    <property type="match status" value="1"/>
</dbReference>
<dbReference type="SUPFAM" id="SSF53383">
    <property type="entry name" value="PLP-dependent transferases"/>
    <property type="match status" value="1"/>
</dbReference>
<dbReference type="Proteomes" id="UP001194580">
    <property type="component" value="Unassembled WGS sequence"/>
</dbReference>
<evidence type="ECO:0000256" key="11">
    <source>
        <dbReference type="ARBA" id="ARBA00023136"/>
    </source>
</evidence>
<dbReference type="InterPro" id="IPR002129">
    <property type="entry name" value="PyrdxlP-dep_de-COase"/>
</dbReference>
<comment type="cofactor">
    <cofactor evidence="1 16 17">
        <name>pyridoxal 5'-phosphate</name>
        <dbReference type="ChEBI" id="CHEBI:597326"/>
    </cofactor>
</comment>
<evidence type="ECO:0000313" key="19">
    <source>
        <dbReference type="EMBL" id="KAG0267733.1"/>
    </source>
</evidence>
<evidence type="ECO:0000256" key="3">
    <source>
        <dbReference type="ARBA" id="ARBA00004760"/>
    </source>
</evidence>
<evidence type="ECO:0000256" key="10">
    <source>
        <dbReference type="ARBA" id="ARBA00023098"/>
    </source>
</evidence>
<evidence type="ECO:0000313" key="20">
    <source>
        <dbReference type="Proteomes" id="UP001194580"/>
    </source>
</evidence>
<comment type="pathway">
    <text evidence="3">Lipid metabolism; sphingolipid metabolism.</text>
</comment>
<gene>
    <name evidence="19" type="ORF">BGZ95_002787</name>
</gene>
<dbReference type="GO" id="GO:0019752">
    <property type="term" value="P:carboxylic acid metabolic process"/>
    <property type="evidence" value="ECO:0007669"/>
    <property type="project" value="InterPro"/>
</dbReference>
<organism evidence="19 20">
    <name type="scientific">Linnemannia exigua</name>
    <dbReference type="NCBI Taxonomy" id="604196"/>
    <lineage>
        <taxon>Eukaryota</taxon>
        <taxon>Fungi</taxon>
        <taxon>Fungi incertae sedis</taxon>
        <taxon>Mucoromycota</taxon>
        <taxon>Mortierellomycotina</taxon>
        <taxon>Mortierellomycetes</taxon>
        <taxon>Mortierellales</taxon>
        <taxon>Mortierellaceae</taxon>
        <taxon>Linnemannia</taxon>
    </lineage>
</organism>
<dbReference type="GO" id="GO:0008117">
    <property type="term" value="F:sphinganine-1-phosphate aldolase activity"/>
    <property type="evidence" value="ECO:0007669"/>
    <property type="project" value="UniProtKB-EC"/>
</dbReference>
<feature type="modified residue" description="N6-(pyridoxal phosphate)lysine" evidence="16">
    <location>
        <position position="360"/>
    </location>
</feature>
<evidence type="ECO:0000256" key="12">
    <source>
        <dbReference type="ARBA" id="ARBA00023239"/>
    </source>
</evidence>